<reference evidence="3" key="1">
    <citation type="journal article" date="2002" name="Science">
        <title>The draft genome of Ciona intestinalis: insights into chordate and vertebrate origins.</title>
        <authorList>
            <person name="Dehal P."/>
            <person name="Satou Y."/>
            <person name="Campbell R.K."/>
            <person name="Chapman J."/>
            <person name="Degnan B."/>
            <person name="De Tomaso A."/>
            <person name="Davidson B."/>
            <person name="Di Gregorio A."/>
            <person name="Gelpke M."/>
            <person name="Goodstein D.M."/>
            <person name="Harafuji N."/>
            <person name="Hastings K.E."/>
            <person name="Ho I."/>
            <person name="Hotta K."/>
            <person name="Huang W."/>
            <person name="Kawashima T."/>
            <person name="Lemaire P."/>
            <person name="Martinez D."/>
            <person name="Meinertzhagen I.A."/>
            <person name="Necula S."/>
            <person name="Nonaka M."/>
            <person name="Putnam N."/>
            <person name="Rash S."/>
            <person name="Saiga H."/>
            <person name="Satake M."/>
            <person name="Terry A."/>
            <person name="Yamada L."/>
            <person name="Wang H.G."/>
            <person name="Awazu S."/>
            <person name="Azumi K."/>
            <person name="Boore J."/>
            <person name="Branno M."/>
            <person name="Chin-Bow S."/>
            <person name="DeSantis R."/>
            <person name="Doyle S."/>
            <person name="Francino P."/>
            <person name="Keys D.N."/>
            <person name="Haga S."/>
            <person name="Hayashi H."/>
            <person name="Hino K."/>
            <person name="Imai K.S."/>
            <person name="Inaba K."/>
            <person name="Kano S."/>
            <person name="Kobayashi K."/>
            <person name="Kobayashi M."/>
            <person name="Lee B.I."/>
            <person name="Makabe K.W."/>
            <person name="Manohar C."/>
            <person name="Matassi G."/>
            <person name="Medina M."/>
            <person name="Mochizuki Y."/>
            <person name="Mount S."/>
            <person name="Morishita T."/>
            <person name="Miura S."/>
            <person name="Nakayama A."/>
            <person name="Nishizaka S."/>
            <person name="Nomoto H."/>
            <person name="Ohta F."/>
            <person name="Oishi K."/>
            <person name="Rigoutsos I."/>
            <person name="Sano M."/>
            <person name="Sasaki A."/>
            <person name="Sasakura Y."/>
            <person name="Shoguchi E."/>
            <person name="Shin-i T."/>
            <person name="Spagnuolo A."/>
            <person name="Stainier D."/>
            <person name="Suzuki M.M."/>
            <person name="Tassy O."/>
            <person name="Takatori N."/>
            <person name="Tokuoka M."/>
            <person name="Yagi K."/>
            <person name="Yoshizaki F."/>
            <person name="Wada S."/>
            <person name="Zhang C."/>
            <person name="Hyatt P.D."/>
            <person name="Larimer F."/>
            <person name="Detter C."/>
            <person name="Doggett N."/>
            <person name="Glavina T."/>
            <person name="Hawkins T."/>
            <person name="Richardson P."/>
            <person name="Lucas S."/>
            <person name="Kohara Y."/>
            <person name="Levine M."/>
            <person name="Satoh N."/>
            <person name="Rokhsar D.S."/>
        </authorList>
    </citation>
    <scope>NUCLEOTIDE SEQUENCE [LARGE SCALE GENOMIC DNA]</scope>
</reference>
<dbReference type="Proteomes" id="UP000008144">
    <property type="component" value="Chromosome 5"/>
</dbReference>
<keyword evidence="1" id="KW-0812">Transmembrane</keyword>
<sequence length="38" mass="4534">MILTQLILKKTLLWLGYNLGLLGCLCFQYFKFCFNLLF</sequence>
<dbReference type="Ensembl" id="ENSCINT00000007725.3">
    <property type="protein sequence ID" value="ENSCINP00000007725.3"/>
    <property type="gene ID" value="ENSCING00000019276.1"/>
</dbReference>
<reference evidence="2" key="2">
    <citation type="journal article" date="2008" name="Genome Biol.">
        <title>Improved genome assembly and evidence-based global gene model set for the chordate Ciona intestinalis: new insight into intron and operon populations.</title>
        <authorList>
            <person name="Satou Y."/>
            <person name="Mineta K."/>
            <person name="Ogasawara M."/>
            <person name="Sasakura Y."/>
            <person name="Shoguchi E."/>
            <person name="Ueno K."/>
            <person name="Yamada L."/>
            <person name="Matsumoto J."/>
            <person name="Wasserscheid J."/>
            <person name="Dewar K."/>
            <person name="Wiley G.B."/>
            <person name="Macmil S.L."/>
            <person name="Roe B.A."/>
            <person name="Zeller R.W."/>
            <person name="Hastings K.E."/>
            <person name="Lemaire P."/>
            <person name="Lindquist E."/>
            <person name="Endo T."/>
            <person name="Hotta K."/>
            <person name="Inaba K."/>
        </authorList>
    </citation>
    <scope>NUCLEOTIDE SEQUENCE [LARGE SCALE GENOMIC DNA]</scope>
    <source>
        <strain evidence="2">wild type</strain>
    </source>
</reference>
<keyword evidence="3" id="KW-1185">Reference proteome</keyword>
<dbReference type="InParanoid" id="F6U6S5"/>
<evidence type="ECO:0000313" key="3">
    <source>
        <dbReference type="Proteomes" id="UP000008144"/>
    </source>
</evidence>
<protein>
    <submittedName>
        <fullName evidence="2">Uncharacterized protein</fullName>
    </submittedName>
</protein>
<keyword evidence="1" id="KW-0472">Membrane</keyword>
<organism evidence="2 3">
    <name type="scientific">Ciona intestinalis</name>
    <name type="common">Transparent sea squirt</name>
    <name type="synonym">Ascidia intestinalis</name>
    <dbReference type="NCBI Taxonomy" id="7719"/>
    <lineage>
        <taxon>Eukaryota</taxon>
        <taxon>Metazoa</taxon>
        <taxon>Chordata</taxon>
        <taxon>Tunicata</taxon>
        <taxon>Ascidiacea</taxon>
        <taxon>Phlebobranchia</taxon>
        <taxon>Cionidae</taxon>
        <taxon>Ciona</taxon>
    </lineage>
</organism>
<dbReference type="EMBL" id="EAAA01002088">
    <property type="status" value="NOT_ANNOTATED_CDS"/>
    <property type="molecule type" value="Genomic_DNA"/>
</dbReference>
<evidence type="ECO:0000256" key="1">
    <source>
        <dbReference type="SAM" id="Phobius"/>
    </source>
</evidence>
<reference evidence="2" key="3">
    <citation type="submission" date="2025-08" db="UniProtKB">
        <authorList>
            <consortium name="Ensembl"/>
        </authorList>
    </citation>
    <scope>IDENTIFICATION</scope>
</reference>
<dbReference type="AlphaFoldDB" id="F6U6S5"/>
<proteinExistence type="predicted"/>
<keyword evidence="1" id="KW-1133">Transmembrane helix</keyword>
<evidence type="ECO:0000313" key="2">
    <source>
        <dbReference type="Ensembl" id="ENSCINP00000007725.3"/>
    </source>
</evidence>
<feature type="transmembrane region" description="Helical" evidence="1">
    <location>
        <begin position="12"/>
        <end position="30"/>
    </location>
</feature>
<reference evidence="2" key="4">
    <citation type="submission" date="2025-09" db="UniProtKB">
        <authorList>
            <consortium name="Ensembl"/>
        </authorList>
    </citation>
    <scope>IDENTIFICATION</scope>
</reference>
<name>F6U6S5_CIOIN</name>
<dbReference type="HOGENOM" id="CLU_3337746_0_0_1"/>
<accession>F6U6S5</accession>